<gene>
    <name evidence="4" type="ORF">GON04_12350</name>
</gene>
<sequence>MNIVDSFADMSRFVALRRDIHAHPELGFEEHRTSSIVADLLREWGLEVHTGVAGTGVVGVLRCGEGRRSIGLRADLDALPLQEENKFPHRSRHDGRMHACGHDGHTTMLLAAAWHLSRSRDFSGTVNFIFQPAEEMGKAGALKMIQDGLFERFPCEAVFALHNFALDSVGSFATSPAALMASSNTWKVTLHGRGTHASLPHTGIDPVAAVIDLGQQLQTLVPKVIASTERALLAVTQLQGSGAPNVIPDEAWVGGTVRTFSEDATDKIEAGLRRLADGIAQAHDCRAEVFFRRASPPVVNHAPEAAFAAEVMREVVGADRVDANYPAVMGAEDFAHMLKVRPGCYAFLGNGDGGHRLPDHGPGPCIIHNTSFDFNDEIIPIGASYFVRLAHRWLAQA</sequence>
<evidence type="ECO:0000256" key="2">
    <source>
        <dbReference type="PIRSR" id="PIRSR005962-1"/>
    </source>
</evidence>
<dbReference type="PANTHER" id="PTHR11014:SF63">
    <property type="entry name" value="METALLOPEPTIDASE, PUTATIVE (AFU_ORTHOLOGUE AFUA_6G09600)-RELATED"/>
    <property type="match status" value="1"/>
</dbReference>
<feature type="binding site" evidence="2">
    <location>
        <position position="100"/>
    </location>
    <ligand>
        <name>Mn(2+)</name>
        <dbReference type="ChEBI" id="CHEBI:29035"/>
        <label>2</label>
    </ligand>
</feature>
<organism evidence="4 5">
    <name type="scientific">Ramlibacter pinisoli</name>
    <dbReference type="NCBI Taxonomy" id="2682844"/>
    <lineage>
        <taxon>Bacteria</taxon>
        <taxon>Pseudomonadati</taxon>
        <taxon>Pseudomonadota</taxon>
        <taxon>Betaproteobacteria</taxon>
        <taxon>Burkholderiales</taxon>
        <taxon>Comamonadaceae</taxon>
        <taxon>Ramlibacter</taxon>
    </lineage>
</organism>
<dbReference type="AlphaFoldDB" id="A0A6N8ITM3"/>
<evidence type="ECO:0000256" key="1">
    <source>
        <dbReference type="ARBA" id="ARBA00022801"/>
    </source>
</evidence>
<dbReference type="InterPro" id="IPR011650">
    <property type="entry name" value="Peptidase_M20_dimer"/>
</dbReference>
<feature type="binding site" evidence="2">
    <location>
        <position position="102"/>
    </location>
    <ligand>
        <name>Mn(2+)</name>
        <dbReference type="ChEBI" id="CHEBI:29035"/>
        <label>2</label>
    </ligand>
</feature>
<dbReference type="Proteomes" id="UP000469385">
    <property type="component" value="Unassembled WGS sequence"/>
</dbReference>
<keyword evidence="1 4" id="KW-0378">Hydrolase</keyword>
<evidence type="ECO:0000313" key="5">
    <source>
        <dbReference type="Proteomes" id="UP000469385"/>
    </source>
</evidence>
<dbReference type="PANTHER" id="PTHR11014">
    <property type="entry name" value="PEPTIDASE M20 FAMILY MEMBER"/>
    <property type="match status" value="1"/>
</dbReference>
<feature type="binding site" evidence="2">
    <location>
        <position position="135"/>
    </location>
    <ligand>
        <name>Mn(2+)</name>
        <dbReference type="ChEBI" id="CHEBI:29035"/>
        <label>2</label>
    </ligand>
</feature>
<feature type="binding site" evidence="2">
    <location>
        <position position="162"/>
    </location>
    <ligand>
        <name>Mn(2+)</name>
        <dbReference type="ChEBI" id="CHEBI:29035"/>
        <label>2</label>
    </ligand>
</feature>
<dbReference type="Gene3D" id="3.30.70.360">
    <property type="match status" value="1"/>
</dbReference>
<dbReference type="Gene3D" id="3.40.630.10">
    <property type="entry name" value="Zn peptidases"/>
    <property type="match status" value="1"/>
</dbReference>
<dbReference type="Pfam" id="PF01546">
    <property type="entry name" value="Peptidase_M20"/>
    <property type="match status" value="1"/>
</dbReference>
<reference evidence="4 5" key="1">
    <citation type="submission" date="2019-12" db="EMBL/GenBank/DDBJ databases">
        <authorList>
            <person name="Huq M.A."/>
        </authorList>
    </citation>
    <scope>NUCLEOTIDE SEQUENCE [LARGE SCALE GENOMIC DNA]</scope>
    <source>
        <strain evidence="4 5">MAH-25</strain>
    </source>
</reference>
<comment type="cofactor">
    <cofactor evidence="2">
        <name>Mn(2+)</name>
        <dbReference type="ChEBI" id="CHEBI:29035"/>
    </cofactor>
    <text evidence="2">The Mn(2+) ion enhances activity.</text>
</comment>
<keyword evidence="5" id="KW-1185">Reference proteome</keyword>
<dbReference type="RefSeq" id="WP_157398148.1">
    <property type="nucleotide sequence ID" value="NZ_WSEL01000003.1"/>
</dbReference>
<dbReference type="Pfam" id="PF07687">
    <property type="entry name" value="M20_dimer"/>
    <property type="match status" value="1"/>
</dbReference>
<proteinExistence type="predicted"/>
<comment type="caution">
    <text evidence="4">The sequence shown here is derived from an EMBL/GenBank/DDBJ whole genome shotgun (WGS) entry which is preliminary data.</text>
</comment>
<dbReference type="GO" id="GO:0016787">
    <property type="term" value="F:hydrolase activity"/>
    <property type="evidence" value="ECO:0007669"/>
    <property type="project" value="UniProtKB-KW"/>
</dbReference>
<dbReference type="NCBIfam" id="TIGR01891">
    <property type="entry name" value="amidohydrolases"/>
    <property type="match status" value="1"/>
</dbReference>
<dbReference type="InterPro" id="IPR017439">
    <property type="entry name" value="Amidohydrolase"/>
</dbReference>
<evidence type="ECO:0000259" key="3">
    <source>
        <dbReference type="Pfam" id="PF07687"/>
    </source>
</evidence>
<keyword evidence="2" id="KW-0479">Metal-binding</keyword>
<feature type="domain" description="Peptidase M20 dimerisation" evidence="3">
    <location>
        <begin position="184"/>
        <end position="277"/>
    </location>
</feature>
<evidence type="ECO:0000313" key="4">
    <source>
        <dbReference type="EMBL" id="MVQ30244.1"/>
    </source>
</evidence>
<accession>A0A6N8ITM3</accession>
<feature type="binding site" evidence="2">
    <location>
        <position position="368"/>
    </location>
    <ligand>
        <name>Mn(2+)</name>
        <dbReference type="ChEBI" id="CHEBI:29035"/>
        <label>2</label>
    </ligand>
</feature>
<dbReference type="InterPro" id="IPR002933">
    <property type="entry name" value="Peptidase_M20"/>
</dbReference>
<dbReference type="SUPFAM" id="SSF53187">
    <property type="entry name" value="Zn-dependent exopeptidases"/>
    <property type="match status" value="1"/>
</dbReference>
<dbReference type="InterPro" id="IPR036264">
    <property type="entry name" value="Bact_exopeptidase_dim_dom"/>
</dbReference>
<dbReference type="CDD" id="cd05666">
    <property type="entry name" value="M20_Acy1-like"/>
    <property type="match status" value="1"/>
</dbReference>
<dbReference type="SUPFAM" id="SSF55031">
    <property type="entry name" value="Bacterial exopeptidase dimerisation domain"/>
    <property type="match status" value="1"/>
</dbReference>
<keyword evidence="2" id="KW-0464">Manganese</keyword>
<dbReference type="PIRSF" id="PIRSF005962">
    <property type="entry name" value="Pept_M20D_amidohydro"/>
    <property type="match status" value="1"/>
</dbReference>
<dbReference type="GO" id="GO:0046872">
    <property type="term" value="F:metal ion binding"/>
    <property type="evidence" value="ECO:0007669"/>
    <property type="project" value="UniProtKB-KW"/>
</dbReference>
<dbReference type="EMBL" id="WSEL01000003">
    <property type="protein sequence ID" value="MVQ30244.1"/>
    <property type="molecule type" value="Genomic_DNA"/>
</dbReference>
<name>A0A6N8ITM3_9BURK</name>
<protein>
    <submittedName>
        <fullName evidence="4">Amidohydrolase</fullName>
    </submittedName>
</protein>